<feature type="transmembrane region" description="Helical" evidence="8">
    <location>
        <begin position="71"/>
        <end position="90"/>
    </location>
</feature>
<dbReference type="Gene3D" id="1.20.1250.20">
    <property type="entry name" value="MFS general substrate transporter like domains"/>
    <property type="match status" value="1"/>
</dbReference>
<accession>A0ABT9P194</accession>
<dbReference type="RefSeq" id="WP_307241237.1">
    <property type="nucleotide sequence ID" value="NZ_JAUSQZ010000001.1"/>
</dbReference>
<evidence type="ECO:0000313" key="10">
    <source>
        <dbReference type="EMBL" id="MDP9826448.1"/>
    </source>
</evidence>
<dbReference type="NCBIfam" id="TIGR00711">
    <property type="entry name" value="efflux_EmrB"/>
    <property type="match status" value="1"/>
</dbReference>
<feature type="transmembrane region" description="Helical" evidence="8">
    <location>
        <begin position="362"/>
        <end position="381"/>
    </location>
</feature>
<evidence type="ECO:0000256" key="4">
    <source>
        <dbReference type="ARBA" id="ARBA00022692"/>
    </source>
</evidence>
<keyword evidence="5 8" id="KW-1133">Transmembrane helix</keyword>
<reference evidence="10 11" key="1">
    <citation type="submission" date="2023-07" db="EMBL/GenBank/DDBJ databases">
        <title>Sequencing the genomes of 1000 actinobacteria strains.</title>
        <authorList>
            <person name="Klenk H.-P."/>
        </authorList>
    </citation>
    <scope>NUCLEOTIDE SEQUENCE [LARGE SCALE GENOMIC DNA]</scope>
    <source>
        <strain evidence="10 11">DSM 44388</strain>
    </source>
</reference>
<evidence type="ECO:0000313" key="11">
    <source>
        <dbReference type="Proteomes" id="UP001235712"/>
    </source>
</evidence>
<dbReference type="CDD" id="cd17502">
    <property type="entry name" value="MFS_Azr1_MDR_like"/>
    <property type="match status" value="1"/>
</dbReference>
<name>A0ABT9P194_9ACTN</name>
<feature type="transmembrane region" description="Helical" evidence="8">
    <location>
        <begin position="127"/>
        <end position="151"/>
    </location>
</feature>
<dbReference type="InterPro" id="IPR011701">
    <property type="entry name" value="MFS"/>
</dbReference>
<dbReference type="InterPro" id="IPR004638">
    <property type="entry name" value="EmrB-like"/>
</dbReference>
<feature type="domain" description="Major facilitator superfamily (MFS) profile" evidence="9">
    <location>
        <begin position="37"/>
        <end position="553"/>
    </location>
</feature>
<feature type="transmembrane region" description="Helical" evidence="8">
    <location>
        <begin position="527"/>
        <end position="548"/>
    </location>
</feature>
<evidence type="ECO:0000256" key="8">
    <source>
        <dbReference type="SAM" id="Phobius"/>
    </source>
</evidence>
<keyword evidence="6 8" id="KW-0472">Membrane</keyword>
<feature type="transmembrane region" description="Helical" evidence="8">
    <location>
        <begin position="296"/>
        <end position="321"/>
    </location>
</feature>
<dbReference type="EMBL" id="JAUSQZ010000001">
    <property type="protein sequence ID" value="MDP9826448.1"/>
    <property type="molecule type" value="Genomic_DNA"/>
</dbReference>
<feature type="transmembrane region" description="Helical" evidence="8">
    <location>
        <begin position="333"/>
        <end position="350"/>
    </location>
</feature>
<dbReference type="Gene3D" id="1.20.1720.10">
    <property type="entry name" value="Multidrug resistance protein D"/>
    <property type="match status" value="1"/>
</dbReference>
<feature type="transmembrane region" description="Helical" evidence="8">
    <location>
        <begin position="229"/>
        <end position="246"/>
    </location>
</feature>
<organism evidence="10 11">
    <name type="scientific">Kineosporia succinea</name>
    <dbReference type="NCBI Taxonomy" id="84632"/>
    <lineage>
        <taxon>Bacteria</taxon>
        <taxon>Bacillati</taxon>
        <taxon>Actinomycetota</taxon>
        <taxon>Actinomycetes</taxon>
        <taxon>Kineosporiales</taxon>
        <taxon>Kineosporiaceae</taxon>
        <taxon>Kineosporia</taxon>
    </lineage>
</organism>
<feature type="transmembrane region" description="Helical" evidence="8">
    <location>
        <begin position="163"/>
        <end position="184"/>
    </location>
</feature>
<dbReference type="SUPFAM" id="SSF103473">
    <property type="entry name" value="MFS general substrate transporter"/>
    <property type="match status" value="1"/>
</dbReference>
<feature type="region of interest" description="Disordered" evidence="7">
    <location>
        <begin position="1"/>
        <end position="24"/>
    </location>
</feature>
<dbReference type="InterPro" id="IPR036259">
    <property type="entry name" value="MFS_trans_sf"/>
</dbReference>
<evidence type="ECO:0000256" key="3">
    <source>
        <dbReference type="ARBA" id="ARBA00022475"/>
    </source>
</evidence>
<evidence type="ECO:0000256" key="1">
    <source>
        <dbReference type="ARBA" id="ARBA00004651"/>
    </source>
</evidence>
<comment type="subcellular location">
    <subcellularLocation>
        <location evidence="1">Cell membrane</location>
        <topology evidence="1">Multi-pass membrane protein</topology>
    </subcellularLocation>
</comment>
<keyword evidence="2" id="KW-0813">Transport</keyword>
<proteinExistence type="predicted"/>
<evidence type="ECO:0000259" key="9">
    <source>
        <dbReference type="PROSITE" id="PS50850"/>
    </source>
</evidence>
<dbReference type="PANTHER" id="PTHR23501:SF197">
    <property type="entry name" value="COMD"/>
    <property type="match status" value="1"/>
</dbReference>
<evidence type="ECO:0000256" key="7">
    <source>
        <dbReference type="SAM" id="MobiDB-lite"/>
    </source>
</evidence>
<feature type="transmembrane region" description="Helical" evidence="8">
    <location>
        <begin position="34"/>
        <end position="59"/>
    </location>
</feature>
<sequence length="566" mass="59727">MPEEPERPEPGQMMADPGTTPEPGAAEALTHRQILVIISGLMMGMLLAALDLTIVSTSIRTIADDLDGLSIQAWVTTAYLITSTISTPLYGKLSDLYGRRPFFLTAISLFVVGSALCGLAQDMYQLAAFRAFQGLGAGGLFSLALAIVGDIVPPRDRAKYQGYFLAVFGSSSVLGPLVGGFFASADTIAWVSGWRWVFLINVPIGFVALTVVARVLHIPHTRRDHRIDVPGAVALAVTLVPLLMVAEQGREWGWTSGGSIACYVIGLAGFAAFLTAERRIGDDALIPLRLFGNRTFTIGSTLNTIIGMGMFGGLAALPLYLQIVRGHGPTESGLLMLPLTAGMMTGSILSGQVISRTGRYKIFPIAGSVLFTLGMFLYSTLTVDTSLVLVGTFALIFGLGLGFNMQTLVLAMQNSVPPRDMGVATSSATFFRQMGGTLGTAVFLSVLFGTVAGNIAAQIQKAAGNPDSAFSRALADPSVASDPVNAPIVNLVKSGDTGGLSIDDTSFLNRLDPDLARPILQGFADSMHLVFAIGAAVLALAFLISWFLPEEKLRTQSGLQARAAAE</sequence>
<protein>
    <submittedName>
        <fullName evidence="10">EmrB/QacA subfamily drug resistance transporter</fullName>
    </submittedName>
</protein>
<comment type="caution">
    <text evidence="10">The sequence shown here is derived from an EMBL/GenBank/DDBJ whole genome shotgun (WGS) entry which is preliminary data.</text>
</comment>
<dbReference type="PANTHER" id="PTHR23501">
    <property type="entry name" value="MAJOR FACILITATOR SUPERFAMILY"/>
    <property type="match status" value="1"/>
</dbReference>
<dbReference type="InterPro" id="IPR020846">
    <property type="entry name" value="MFS_dom"/>
</dbReference>
<feature type="transmembrane region" description="Helical" evidence="8">
    <location>
        <begin position="102"/>
        <end position="121"/>
    </location>
</feature>
<keyword evidence="3" id="KW-1003">Cell membrane</keyword>
<dbReference type="PROSITE" id="PS50850">
    <property type="entry name" value="MFS"/>
    <property type="match status" value="1"/>
</dbReference>
<gene>
    <name evidence="10" type="ORF">J2S57_002197</name>
</gene>
<feature type="transmembrane region" description="Helical" evidence="8">
    <location>
        <begin position="387"/>
        <end position="411"/>
    </location>
</feature>
<keyword evidence="11" id="KW-1185">Reference proteome</keyword>
<evidence type="ECO:0000256" key="6">
    <source>
        <dbReference type="ARBA" id="ARBA00023136"/>
    </source>
</evidence>
<feature type="transmembrane region" description="Helical" evidence="8">
    <location>
        <begin position="196"/>
        <end position="217"/>
    </location>
</feature>
<evidence type="ECO:0000256" key="2">
    <source>
        <dbReference type="ARBA" id="ARBA00022448"/>
    </source>
</evidence>
<dbReference type="Pfam" id="PF07690">
    <property type="entry name" value="MFS_1"/>
    <property type="match status" value="1"/>
</dbReference>
<evidence type="ECO:0000256" key="5">
    <source>
        <dbReference type="ARBA" id="ARBA00022989"/>
    </source>
</evidence>
<dbReference type="Proteomes" id="UP001235712">
    <property type="component" value="Unassembled WGS sequence"/>
</dbReference>
<keyword evidence="4 8" id="KW-0812">Transmembrane</keyword>
<feature type="transmembrane region" description="Helical" evidence="8">
    <location>
        <begin position="252"/>
        <end position="275"/>
    </location>
</feature>